<evidence type="ECO:0000313" key="5">
    <source>
        <dbReference type="Proteomes" id="UP000002033"/>
    </source>
</evidence>
<evidence type="ECO:0000313" key="4">
    <source>
        <dbReference type="EMBL" id="ADJ24942.1"/>
    </source>
</evidence>
<sequence precursor="true">MFRRLVLGLSAVLAMGMLSSADARRWHRYNQHHNNQLIVVAESDVDLSLDRYTIDVRQAKGAYKGIRIKNSMGKLFDIRRVEIVYSDGTVWSEDRQIDMYWGERSRPINPTYESRFIDQIKITQEPGYGRGRLQIIGIQDRDGRRMDRAGGDDGRYSDNRDRSEHLVSSRRDRGDDLGARPTVPVATPATPGQATAGGDVLFGAQYVGFLTDRDVIRVGNEVGKFAKIRLRVLDNDIHISEMKVVYNNGESDALAVNADIPKNSRTNWIDLRGDRFIKEIQLVYRSRPNFNGQARIEIFGRYAAGWLGANGEGRKYNQGWLLLGAQTAGFVGFDKDIIPVASNEGGFRRLRVTARDRAITLNELKVVYTDGSDETVPIRTRVDAGGTYGPIDLGAQRRQPIDHIEAKYRSRFFDSSAKGKGSAIVEIWGQH</sequence>
<feature type="compositionally biased region" description="Low complexity" evidence="2">
    <location>
        <begin position="179"/>
        <end position="194"/>
    </location>
</feature>
<evidence type="ECO:0000256" key="1">
    <source>
        <dbReference type="ARBA" id="ARBA00022729"/>
    </source>
</evidence>
<evidence type="ECO:0000256" key="3">
    <source>
        <dbReference type="SAM" id="SignalP"/>
    </source>
</evidence>
<keyword evidence="5" id="KW-1185">Reference proteome</keyword>
<protein>
    <recommendedName>
        <fullName evidence="6">DUF2541 family protein</fullName>
    </recommendedName>
</protein>
<evidence type="ECO:0008006" key="6">
    <source>
        <dbReference type="Google" id="ProtNLM"/>
    </source>
</evidence>
<dbReference type="InterPro" id="IPR020240">
    <property type="entry name" value="UPF0412_YaaI"/>
</dbReference>
<accession>D8JW63</accession>
<feature type="region of interest" description="Disordered" evidence="2">
    <location>
        <begin position="141"/>
        <end position="194"/>
    </location>
</feature>
<dbReference type="AlphaFoldDB" id="D8JW63"/>
<dbReference type="EMBL" id="CP002083">
    <property type="protein sequence ID" value="ADJ24942.1"/>
    <property type="molecule type" value="Genomic_DNA"/>
</dbReference>
<dbReference type="RefSeq" id="WP_013217101.1">
    <property type="nucleotide sequence ID" value="NC_014313.1"/>
</dbReference>
<evidence type="ECO:0000256" key="2">
    <source>
        <dbReference type="SAM" id="MobiDB-lite"/>
    </source>
</evidence>
<keyword evidence="1 3" id="KW-0732">Signal</keyword>
<proteinExistence type="predicted"/>
<dbReference type="Pfam" id="PF10807">
    <property type="entry name" value="DUF2541"/>
    <property type="match status" value="1"/>
</dbReference>
<feature type="signal peptide" evidence="3">
    <location>
        <begin position="1"/>
        <end position="23"/>
    </location>
</feature>
<organism evidence="4 5">
    <name type="scientific">Hyphomicrobium denitrificans (strain ATCC 51888 / DSM 1869 / NCIMB 11706 / TK 0415)</name>
    <dbReference type="NCBI Taxonomy" id="582899"/>
    <lineage>
        <taxon>Bacteria</taxon>
        <taxon>Pseudomonadati</taxon>
        <taxon>Pseudomonadota</taxon>
        <taxon>Alphaproteobacteria</taxon>
        <taxon>Hyphomicrobiales</taxon>
        <taxon>Hyphomicrobiaceae</taxon>
        <taxon>Hyphomicrobium</taxon>
    </lineage>
</organism>
<feature type="compositionally biased region" description="Basic and acidic residues" evidence="2">
    <location>
        <begin position="141"/>
        <end position="178"/>
    </location>
</feature>
<reference evidence="5" key="1">
    <citation type="journal article" date="2011" name="J. Bacteriol.">
        <title>Genome sequences of eight morphologically diverse alphaproteobacteria.</title>
        <authorList>
            <consortium name="US DOE Joint Genome Institute"/>
            <person name="Brown P.J."/>
            <person name="Kysela D.T."/>
            <person name="Buechlein A."/>
            <person name="Hemmerich C."/>
            <person name="Brun Y.V."/>
        </authorList>
    </citation>
    <scope>NUCLEOTIDE SEQUENCE [LARGE SCALE GENOMIC DNA]</scope>
    <source>
        <strain evidence="5">ATCC 51888 / DSM 1869 / NCIB 11706 / TK 0415</strain>
    </source>
</reference>
<name>D8JW63_HYPDA</name>
<dbReference type="STRING" id="582899.Hden_3147"/>
<dbReference type="eggNOG" id="ENOG5033KIF">
    <property type="taxonomic scope" value="Bacteria"/>
</dbReference>
<gene>
    <name evidence="4" type="ordered locus">Hden_3147</name>
</gene>
<dbReference type="KEGG" id="hdn:Hden_3147"/>
<dbReference type="Proteomes" id="UP000002033">
    <property type="component" value="Chromosome"/>
</dbReference>
<feature type="chain" id="PRO_5003116441" description="DUF2541 family protein" evidence="3">
    <location>
        <begin position="24"/>
        <end position="431"/>
    </location>
</feature>
<dbReference type="HOGENOM" id="CLU_675690_0_0_5"/>